<accession>A0AAU9X2K8</accession>
<protein>
    <recommendedName>
        <fullName evidence="3">General transcription factor IIF subunit 1</fullName>
        <ecNumber evidence="2">2.7.11.1</ecNumber>
    </recommendedName>
    <alternativeName>
        <fullName evidence="15">Transcription initiation factor IIF subunit alpha</fullName>
    </alternativeName>
</protein>
<feature type="compositionally biased region" description="Low complexity" evidence="19">
    <location>
        <begin position="636"/>
        <end position="649"/>
    </location>
</feature>
<keyword evidence="10" id="KW-0805">Transcription regulation</keyword>
<evidence type="ECO:0000256" key="6">
    <source>
        <dbReference type="ARBA" id="ARBA00022741"/>
    </source>
</evidence>
<keyword evidence="4" id="KW-0723">Serine/threonine-protein kinase</keyword>
<proteinExistence type="inferred from homology"/>
<dbReference type="Gene3D" id="1.10.10.10">
    <property type="entry name" value="Winged helix-like DNA-binding domain superfamily/Winged helix DNA-binding domain"/>
    <property type="match status" value="1"/>
</dbReference>
<dbReference type="InterPro" id="IPR036388">
    <property type="entry name" value="WH-like_DNA-bd_sf"/>
</dbReference>
<dbReference type="GO" id="GO:0005524">
    <property type="term" value="F:ATP binding"/>
    <property type="evidence" value="ECO:0007669"/>
    <property type="project" value="UniProtKB-KW"/>
</dbReference>
<evidence type="ECO:0000256" key="9">
    <source>
        <dbReference type="ARBA" id="ARBA00022840"/>
    </source>
</evidence>
<dbReference type="SMART" id="SM00220">
    <property type="entry name" value="S_TKc"/>
    <property type="match status" value="1"/>
</dbReference>
<dbReference type="PRINTS" id="PR00111">
    <property type="entry name" value="ABHYDROLASE"/>
</dbReference>
<dbReference type="Pfam" id="PF05793">
    <property type="entry name" value="TFIIF_alpha"/>
    <property type="match status" value="1"/>
</dbReference>
<sequence length="1424" mass="161805">MTVSNTMADSSSREPNEEGERKQSISHHREKSLTPYERLTHDLAHDERYLKEITLGKRIGFYRIRGELGSGNFCQVKMGIHSLTRDKVAIKILDKTKLDQKTQRLLSREISSMEKLHHPNIIRLYEVIETLSKLYIVMEYAAGGELFARISNEGKLHERTARRIYAQVTSAVEHMHDNNIIHRDLKAENVFIAGPNLVKVGDFGFSTLSTKDSTLNTFCGSPPYAAPELKRMEKHRTTSPIQVSAKPILQQKVGVIPHSTGSGALPSVSNGSNYKVRVPRHLAKKYSVMRFQSTKVDFSSITKAQMSRQTDAIEERESENLPTFGAGSEFGRERREEARKKRFGFVPKPKNPEAAPWNLRLGGKSGRRFTGRKEAGINENSSYYILTQCEDGAFEAVPVNNWYNFTADIKYQTLTADEAEEEFGRREKTVNYFSLMVKKRLMDNKEDSEEGDEIKMDKTAKIASRTGNLIIHDDERDLSLSEEEDDGDDDEEEGQRKNKNKEDKQDKKVKHKGGQKQQKKMKKGSDADSDASSEEDGYLDSKEVDYLSDSSSSSEEAVKNIEVTKPKAEDDLNAEETSSDEDDDLTQEGHELKDMLDREEGRESWDEEEEDPDQDEIKGTSALFLQGDKKRKKKSGSGSSTSSNSRSSTPTTAVDGAANTIAAAVSKLSQDRPGTPSKSRKRPASSAKKGATGEEGNPPSKKPRVSPPPSAGTGSGSRTNTPTSTGSEDGPQGITEDAVRRYLTRKPMTSKDLLQKFKTKRTGLSNDETVKKIAAIVKKLHPDQKTIKGILYLSLKPLILWQMIRRLAIPPRAKRRETPPVCLLNPELGTHHFLRTASNIKIHYVAKGDPQKPLMLCLHGFPEFWYSWRYQLKAFSDEYRVVAVDMRGYGLSDHPVGKDKYKGSYLVNDVKEVIEGLGYSSCVLLAHDWGGAIAWRFTHIHPEFVDRLILCNIPHPACFAKCLKSSKKQFRASWYMFFFQLPYLPEYVLEMDDFKVFDEGFGKGKNFHEEDVEAYKYSMCQSGCSGPVNYYRAAFSHRDLPPTTFQTKIKAPTLVVWGTGDAFLMVETLKGTEDFVEDLTIKYVDGATHWVQIDEYEDVNKHILLWQIIRRFGIPPRAKRRDTPPVCLLNPELGTHHFLRTASNIKIHYVAKGDPQKPLMLCLHGFPEFWYSWRYQLKAFSDDYRVVAVDLRGYGESDHPIGKDQYKGSYLVNDVKEVIEGLGYSSCVLLAHDWGGAIAWNFTHIHPEFVDRLIVCNIPHPICFSKCLKTSKKQFRASWYMFFFQLPYLPEYFLEMDDFKVYDEVFKNVKNFTEEDVEAYKYALCQSGCTGPLNYYRAAFSYQDLPPGYWRTKIKAPTLVVWGKEDMALLMETLTGTDNFVEDLTIKYVDGATHWVQVDGCEDVNKHIREFLNVHPQESLQKPD</sequence>
<dbReference type="SUPFAM" id="SSF46785">
    <property type="entry name" value="Winged helix' DNA-binding domain"/>
    <property type="match status" value="1"/>
</dbReference>
<comment type="caution">
    <text evidence="21">The sequence shown here is derived from an EMBL/GenBank/DDBJ whole genome shotgun (WGS) entry which is preliminary data.</text>
</comment>
<comment type="catalytic activity">
    <reaction evidence="17">
        <text>L-threonyl-[protein] + ATP = O-phospho-L-threonyl-[protein] + ADP + H(+)</text>
        <dbReference type="Rhea" id="RHEA:46608"/>
        <dbReference type="Rhea" id="RHEA-COMP:11060"/>
        <dbReference type="Rhea" id="RHEA-COMP:11605"/>
        <dbReference type="ChEBI" id="CHEBI:15378"/>
        <dbReference type="ChEBI" id="CHEBI:30013"/>
        <dbReference type="ChEBI" id="CHEBI:30616"/>
        <dbReference type="ChEBI" id="CHEBI:61977"/>
        <dbReference type="ChEBI" id="CHEBI:456216"/>
        <dbReference type="EC" id="2.7.11.1"/>
    </reaction>
</comment>
<keyword evidence="9" id="KW-0067">ATP-binding</keyword>
<evidence type="ECO:0000256" key="7">
    <source>
        <dbReference type="ARBA" id="ARBA00022777"/>
    </source>
</evidence>
<dbReference type="GO" id="GO:0003677">
    <property type="term" value="F:DNA binding"/>
    <property type="evidence" value="ECO:0007669"/>
    <property type="project" value="UniProtKB-KW"/>
</dbReference>
<keyword evidence="8" id="KW-0378">Hydrolase</keyword>
<comment type="function">
    <text evidence="14">TFIIF is a general transcription initiation factor that binds to RNA polymerase II and helps to recruit it to the initiation complex in collaboration with TFIIB. It promotes transcription elongation.</text>
</comment>
<feature type="region of interest" description="Disordered" evidence="19">
    <location>
        <begin position="466"/>
        <end position="735"/>
    </location>
</feature>
<evidence type="ECO:0000256" key="18">
    <source>
        <dbReference type="ARBA" id="ARBA00048679"/>
    </source>
</evidence>
<feature type="compositionally biased region" description="Polar residues" evidence="19">
    <location>
        <begin position="1"/>
        <end position="10"/>
    </location>
</feature>
<dbReference type="InterPro" id="IPR011039">
    <property type="entry name" value="TFIIF_interaction"/>
</dbReference>
<evidence type="ECO:0000256" key="13">
    <source>
        <dbReference type="ARBA" id="ARBA00023242"/>
    </source>
</evidence>
<organism evidence="21 22">
    <name type="scientific">Pocillopora meandrina</name>
    <dbReference type="NCBI Taxonomy" id="46732"/>
    <lineage>
        <taxon>Eukaryota</taxon>
        <taxon>Metazoa</taxon>
        <taxon>Cnidaria</taxon>
        <taxon>Anthozoa</taxon>
        <taxon>Hexacorallia</taxon>
        <taxon>Scleractinia</taxon>
        <taxon>Astrocoeniina</taxon>
        <taxon>Pocilloporidae</taxon>
        <taxon>Pocillopora</taxon>
    </lineage>
</organism>
<dbReference type="InterPro" id="IPR029058">
    <property type="entry name" value="AB_hydrolase_fold"/>
</dbReference>
<evidence type="ECO:0000256" key="17">
    <source>
        <dbReference type="ARBA" id="ARBA00047899"/>
    </source>
</evidence>
<dbReference type="Proteomes" id="UP001159428">
    <property type="component" value="Unassembled WGS sequence"/>
</dbReference>
<evidence type="ECO:0000313" key="21">
    <source>
        <dbReference type="EMBL" id="CAH3133287.1"/>
    </source>
</evidence>
<feature type="compositionally biased region" description="Basic residues" evidence="19">
    <location>
        <begin position="507"/>
        <end position="522"/>
    </location>
</feature>
<evidence type="ECO:0000256" key="12">
    <source>
        <dbReference type="ARBA" id="ARBA00023163"/>
    </source>
</evidence>
<name>A0AAU9X2K8_9CNID</name>
<feature type="compositionally biased region" description="Acidic residues" evidence="19">
    <location>
        <begin position="571"/>
        <end position="586"/>
    </location>
</feature>
<keyword evidence="12" id="KW-0804">Transcription</keyword>
<feature type="compositionally biased region" description="Acidic residues" evidence="19">
    <location>
        <begin position="480"/>
        <end position="493"/>
    </location>
</feature>
<feature type="region of interest" description="Disordered" evidence="19">
    <location>
        <begin position="1"/>
        <end position="38"/>
    </location>
</feature>
<dbReference type="EC" id="2.7.11.1" evidence="2"/>
<dbReference type="InterPro" id="IPR011009">
    <property type="entry name" value="Kinase-like_dom_sf"/>
</dbReference>
<gene>
    <name evidence="21" type="ORF">PMEA_00015001</name>
</gene>
<evidence type="ECO:0000256" key="1">
    <source>
        <dbReference type="ARBA" id="ARBA00004123"/>
    </source>
</evidence>
<keyword evidence="13" id="KW-0539">Nucleus</keyword>
<keyword evidence="22" id="KW-1185">Reference proteome</keyword>
<dbReference type="PROSITE" id="PS00108">
    <property type="entry name" value="PROTEIN_KINASE_ST"/>
    <property type="match status" value="1"/>
</dbReference>
<evidence type="ECO:0000256" key="10">
    <source>
        <dbReference type="ARBA" id="ARBA00023015"/>
    </source>
</evidence>
<dbReference type="Gene3D" id="1.10.510.10">
    <property type="entry name" value="Transferase(Phosphotransferase) domain 1"/>
    <property type="match status" value="1"/>
</dbReference>
<evidence type="ECO:0000256" key="16">
    <source>
        <dbReference type="ARBA" id="ARBA00038334"/>
    </source>
</evidence>
<dbReference type="FunFam" id="3.30.200.20:FF:000003">
    <property type="entry name" value="Non-specific serine/threonine protein kinase"/>
    <property type="match status" value="1"/>
</dbReference>
<evidence type="ECO:0000256" key="8">
    <source>
        <dbReference type="ARBA" id="ARBA00022801"/>
    </source>
</evidence>
<dbReference type="SUPFAM" id="SSF56112">
    <property type="entry name" value="Protein kinase-like (PK-like)"/>
    <property type="match status" value="1"/>
</dbReference>
<dbReference type="InterPro" id="IPR000719">
    <property type="entry name" value="Prot_kinase_dom"/>
</dbReference>
<dbReference type="PANTHER" id="PTHR43329">
    <property type="entry name" value="EPOXIDE HYDROLASE"/>
    <property type="match status" value="1"/>
</dbReference>
<comment type="catalytic activity">
    <reaction evidence="18">
        <text>L-seryl-[protein] + ATP = O-phospho-L-seryl-[protein] + ADP + H(+)</text>
        <dbReference type="Rhea" id="RHEA:17989"/>
        <dbReference type="Rhea" id="RHEA-COMP:9863"/>
        <dbReference type="Rhea" id="RHEA-COMP:11604"/>
        <dbReference type="ChEBI" id="CHEBI:15378"/>
        <dbReference type="ChEBI" id="CHEBI:29999"/>
        <dbReference type="ChEBI" id="CHEBI:30616"/>
        <dbReference type="ChEBI" id="CHEBI:83421"/>
        <dbReference type="ChEBI" id="CHEBI:456216"/>
        <dbReference type="EC" id="2.7.11.1"/>
    </reaction>
</comment>
<dbReference type="InterPro" id="IPR008271">
    <property type="entry name" value="Ser/Thr_kinase_AS"/>
</dbReference>
<comment type="similarity">
    <text evidence="16">Belongs to the AB hydrolase superfamily. Epoxide hydrolase family.</text>
</comment>
<keyword evidence="7" id="KW-0418">Kinase</keyword>
<feature type="compositionally biased region" description="Basic and acidic residues" evidence="19">
    <location>
        <begin position="556"/>
        <end position="570"/>
    </location>
</feature>
<feature type="compositionally biased region" description="Basic and acidic residues" evidence="19">
    <location>
        <begin position="587"/>
        <end position="604"/>
    </location>
</feature>
<evidence type="ECO:0000313" key="22">
    <source>
        <dbReference type="Proteomes" id="UP001159428"/>
    </source>
</evidence>
<dbReference type="GO" id="GO:0006367">
    <property type="term" value="P:transcription initiation at RNA polymerase II promoter"/>
    <property type="evidence" value="ECO:0007669"/>
    <property type="project" value="InterPro"/>
</dbReference>
<dbReference type="Pfam" id="PF00069">
    <property type="entry name" value="Pkinase"/>
    <property type="match status" value="1"/>
</dbReference>
<dbReference type="GO" id="GO:0004301">
    <property type="term" value="F:epoxide hydrolase activity"/>
    <property type="evidence" value="ECO:0007669"/>
    <property type="project" value="UniProtKB-ARBA"/>
</dbReference>
<dbReference type="InterPro" id="IPR008851">
    <property type="entry name" value="TFIIF-alpha"/>
</dbReference>
<evidence type="ECO:0000256" key="15">
    <source>
        <dbReference type="ARBA" id="ARBA00031523"/>
    </source>
</evidence>
<feature type="compositionally biased region" description="Basic and acidic residues" evidence="19">
    <location>
        <begin position="11"/>
        <end position="23"/>
    </location>
</feature>
<comment type="subcellular location">
    <subcellularLocation>
        <location evidence="1">Nucleus</location>
    </subcellularLocation>
</comment>
<feature type="compositionally biased region" description="Acidic residues" evidence="19">
    <location>
        <begin position="605"/>
        <end position="614"/>
    </location>
</feature>
<evidence type="ECO:0000256" key="3">
    <source>
        <dbReference type="ARBA" id="ARBA00020812"/>
    </source>
</evidence>
<dbReference type="SUPFAM" id="SSF50916">
    <property type="entry name" value="Rap30/74 interaction domains"/>
    <property type="match status" value="1"/>
</dbReference>
<dbReference type="InterPro" id="IPR000639">
    <property type="entry name" value="Epox_hydrolase-like"/>
</dbReference>
<keyword evidence="11" id="KW-0238">DNA-binding</keyword>
<dbReference type="GO" id="GO:0004674">
    <property type="term" value="F:protein serine/threonine kinase activity"/>
    <property type="evidence" value="ECO:0007669"/>
    <property type="project" value="UniProtKB-KW"/>
</dbReference>
<dbReference type="FunFam" id="1.10.510.10:FF:000571">
    <property type="entry name" value="Maternal embryonic leucine zipper kinase"/>
    <property type="match status" value="1"/>
</dbReference>
<dbReference type="GO" id="GO:0032968">
    <property type="term" value="P:positive regulation of transcription elongation by RNA polymerase II"/>
    <property type="evidence" value="ECO:0007669"/>
    <property type="project" value="InterPro"/>
</dbReference>
<dbReference type="PROSITE" id="PS50011">
    <property type="entry name" value="PROTEIN_KINASE_DOM"/>
    <property type="match status" value="1"/>
</dbReference>
<keyword evidence="5" id="KW-0808">Transferase</keyword>
<evidence type="ECO:0000256" key="14">
    <source>
        <dbReference type="ARBA" id="ARBA00025232"/>
    </source>
</evidence>
<dbReference type="EMBL" id="CALNXJ010000027">
    <property type="protein sequence ID" value="CAH3133287.1"/>
    <property type="molecule type" value="Genomic_DNA"/>
</dbReference>
<evidence type="ECO:0000256" key="5">
    <source>
        <dbReference type="ARBA" id="ARBA00022679"/>
    </source>
</evidence>
<feature type="compositionally biased region" description="Polar residues" evidence="19">
    <location>
        <begin position="718"/>
        <end position="727"/>
    </location>
</feature>
<feature type="compositionally biased region" description="Acidic residues" evidence="19">
    <location>
        <begin position="527"/>
        <end position="538"/>
    </location>
</feature>
<dbReference type="GO" id="GO:0005634">
    <property type="term" value="C:nucleus"/>
    <property type="evidence" value="ECO:0007669"/>
    <property type="project" value="UniProtKB-SubCell"/>
</dbReference>
<dbReference type="SUPFAM" id="SSF53474">
    <property type="entry name" value="alpha/beta-Hydrolases"/>
    <property type="match status" value="2"/>
</dbReference>
<feature type="compositionally biased region" description="Basic and acidic residues" evidence="19">
    <location>
        <begin position="494"/>
        <end position="506"/>
    </location>
</feature>
<evidence type="ECO:0000256" key="2">
    <source>
        <dbReference type="ARBA" id="ARBA00012513"/>
    </source>
</evidence>
<reference evidence="21 22" key="1">
    <citation type="submission" date="2022-05" db="EMBL/GenBank/DDBJ databases">
        <authorList>
            <consortium name="Genoscope - CEA"/>
            <person name="William W."/>
        </authorList>
    </citation>
    <scope>NUCLEOTIDE SEQUENCE [LARGE SCALE GENOMIC DNA]</scope>
</reference>
<keyword evidence="6" id="KW-0547">Nucleotide-binding</keyword>
<dbReference type="Gene3D" id="3.40.50.1820">
    <property type="entry name" value="alpha/beta hydrolase"/>
    <property type="match status" value="2"/>
</dbReference>
<feature type="domain" description="Protein kinase" evidence="20">
    <location>
        <begin position="62"/>
        <end position="346"/>
    </location>
</feature>
<evidence type="ECO:0000256" key="4">
    <source>
        <dbReference type="ARBA" id="ARBA00022527"/>
    </source>
</evidence>
<evidence type="ECO:0000256" key="11">
    <source>
        <dbReference type="ARBA" id="ARBA00023125"/>
    </source>
</evidence>
<dbReference type="Pfam" id="PF00561">
    <property type="entry name" value="Abhydrolase_1"/>
    <property type="match status" value="2"/>
</dbReference>
<evidence type="ECO:0000256" key="19">
    <source>
        <dbReference type="SAM" id="MobiDB-lite"/>
    </source>
</evidence>
<dbReference type="PRINTS" id="PR00412">
    <property type="entry name" value="EPOXHYDRLASE"/>
</dbReference>
<dbReference type="InterPro" id="IPR036390">
    <property type="entry name" value="WH_DNA-bd_sf"/>
</dbReference>
<evidence type="ECO:0000259" key="20">
    <source>
        <dbReference type="PROSITE" id="PS50011"/>
    </source>
</evidence>
<dbReference type="InterPro" id="IPR000073">
    <property type="entry name" value="AB_hydrolase_1"/>
</dbReference>